<name>A0ABN6Y074_9MICO</name>
<reference evidence="2" key="1">
    <citation type="journal article" date="2019" name="Int. J. Syst. Evol. Microbiol.">
        <title>The Global Catalogue of Microorganisms (GCM) 10K type strain sequencing project: providing services to taxonomists for standard genome sequencing and annotation.</title>
        <authorList>
            <consortium name="The Broad Institute Genomics Platform"/>
            <consortium name="The Broad Institute Genome Sequencing Center for Infectious Disease"/>
            <person name="Wu L."/>
            <person name="Ma J."/>
        </authorList>
    </citation>
    <scope>NUCLEOTIDE SEQUENCE [LARGE SCALE GENOMIC DNA]</scope>
    <source>
        <strain evidence="2">NBRC 108728</strain>
    </source>
</reference>
<evidence type="ECO:0000313" key="1">
    <source>
        <dbReference type="EMBL" id="BDZ50744.1"/>
    </source>
</evidence>
<dbReference type="RefSeq" id="WP_286343683.1">
    <property type="nucleotide sequence ID" value="NZ_AP027732.1"/>
</dbReference>
<protein>
    <submittedName>
        <fullName evidence="1">Uncharacterized protein</fullName>
    </submittedName>
</protein>
<organism evidence="1 2">
    <name type="scientific">Frondihabitans sucicola</name>
    <dbReference type="NCBI Taxonomy" id="1268041"/>
    <lineage>
        <taxon>Bacteria</taxon>
        <taxon>Bacillati</taxon>
        <taxon>Actinomycetota</taxon>
        <taxon>Actinomycetes</taxon>
        <taxon>Micrococcales</taxon>
        <taxon>Microbacteriaceae</taxon>
        <taxon>Frondihabitans</taxon>
    </lineage>
</organism>
<proteinExistence type="predicted"/>
<dbReference type="Proteomes" id="UP001321486">
    <property type="component" value="Chromosome"/>
</dbReference>
<accession>A0ABN6Y074</accession>
<dbReference type="EMBL" id="AP027732">
    <property type="protein sequence ID" value="BDZ50744.1"/>
    <property type="molecule type" value="Genomic_DNA"/>
</dbReference>
<evidence type="ECO:0000313" key="2">
    <source>
        <dbReference type="Proteomes" id="UP001321486"/>
    </source>
</evidence>
<gene>
    <name evidence="1" type="ORF">GCM10025867_29850</name>
</gene>
<sequence>MESRRVTAVEVNTHGYVTRLCNEAADWSPQRAADVIPDLECGTFAYHVDRAGEHLPVVIAHDAGGAFLTTRGGSTVMNGLLTLPRAVRS</sequence>
<keyword evidence="2" id="KW-1185">Reference proteome</keyword>